<sequence>MEMLWAEQHRVLRWDQTVGEADFSLAPSPAPVDLCAGTLATAFQQPVKCSCADDSSRHPKLTSIAADSHNLEPCRARRPSPPHHPPTVTTPSLPTEVASPHSTEVDEALSVSFELVLPPSAPTSEAGLSLPLREPRAPGSAFPHDVDLCLVSPYEFEHRKAVNMAPAPASPGSSNDSNAGSQERTGQVPLAPGAADSEEETEAFRVTRHDPLPDPLKVPPPPPDPSSISMADPGMLPPKTARQTEDASRTRKPLSRPTPRAATPKATPVAAAKTKGLAGGDRATQCPE</sequence>
<feature type="compositionally biased region" description="Low complexity" evidence="1">
    <location>
        <begin position="257"/>
        <end position="275"/>
    </location>
</feature>
<protein>
    <submittedName>
        <fullName evidence="3">Microtubule-associated protein 1S</fullName>
    </submittedName>
</protein>
<reference evidence="3 4" key="1">
    <citation type="submission" date="2023-05" db="EMBL/GenBank/DDBJ databases">
        <title>B98-5 Cell Line De Novo Hybrid Assembly: An Optical Mapping Approach.</title>
        <authorList>
            <person name="Kananen K."/>
            <person name="Auerbach J.A."/>
            <person name="Kautto E."/>
            <person name="Blachly J.S."/>
        </authorList>
    </citation>
    <scope>NUCLEOTIDE SEQUENCE [LARGE SCALE GENOMIC DNA]</scope>
    <source>
        <strain evidence="3">B95-8</strain>
        <tissue evidence="3">Cell line</tissue>
    </source>
</reference>
<comment type="caution">
    <text evidence="3">The sequence shown here is derived from an EMBL/GenBank/DDBJ whole genome shotgun (WGS) entry which is preliminary data.</text>
</comment>
<organism evidence="3 4">
    <name type="scientific">Saguinus oedipus</name>
    <name type="common">Cotton-top tamarin</name>
    <name type="synonym">Oedipomidas oedipus</name>
    <dbReference type="NCBI Taxonomy" id="9490"/>
    <lineage>
        <taxon>Eukaryota</taxon>
        <taxon>Metazoa</taxon>
        <taxon>Chordata</taxon>
        <taxon>Craniata</taxon>
        <taxon>Vertebrata</taxon>
        <taxon>Euteleostomi</taxon>
        <taxon>Mammalia</taxon>
        <taxon>Eutheria</taxon>
        <taxon>Euarchontoglires</taxon>
        <taxon>Primates</taxon>
        <taxon>Haplorrhini</taxon>
        <taxon>Platyrrhini</taxon>
        <taxon>Cebidae</taxon>
        <taxon>Callitrichinae</taxon>
        <taxon>Saguinus</taxon>
    </lineage>
</organism>
<feature type="compositionally biased region" description="Low complexity" evidence="1">
    <location>
        <begin position="86"/>
        <end position="95"/>
    </location>
</feature>
<dbReference type="EMBL" id="JASSZA010000015">
    <property type="protein sequence ID" value="KAK2093124.1"/>
    <property type="molecule type" value="Genomic_DNA"/>
</dbReference>
<feature type="compositionally biased region" description="Basic and acidic residues" evidence="1">
    <location>
        <begin position="202"/>
        <end position="212"/>
    </location>
</feature>
<feature type="compositionally biased region" description="Pro residues" evidence="1">
    <location>
        <begin position="213"/>
        <end position="225"/>
    </location>
</feature>
<dbReference type="EMBL" id="JASSZA010000015">
    <property type="protein sequence ID" value="KAK2093130.1"/>
    <property type="molecule type" value="Genomic_DNA"/>
</dbReference>
<feature type="region of interest" description="Disordered" evidence="1">
    <location>
        <begin position="63"/>
        <end position="101"/>
    </location>
</feature>
<feature type="compositionally biased region" description="Polar residues" evidence="1">
    <location>
        <begin position="171"/>
        <end position="185"/>
    </location>
</feature>
<keyword evidence="4" id="KW-1185">Reference proteome</keyword>
<gene>
    <name evidence="3" type="primary">MAP1S_3</name>
    <name evidence="2" type="synonym">MAP1S_2</name>
    <name evidence="2" type="ORF">P7K49_029653</name>
    <name evidence="3" type="ORF">P7K49_029659</name>
</gene>
<evidence type="ECO:0000313" key="2">
    <source>
        <dbReference type="EMBL" id="KAK2093124.1"/>
    </source>
</evidence>
<accession>A0ABQ9U8Q4</accession>
<feature type="region of interest" description="Disordered" evidence="1">
    <location>
        <begin position="162"/>
        <end position="288"/>
    </location>
</feature>
<proteinExistence type="predicted"/>
<feature type="region of interest" description="Disordered" evidence="1">
    <location>
        <begin position="120"/>
        <end position="144"/>
    </location>
</feature>
<name>A0ABQ9U8Q4_SAGOE</name>
<evidence type="ECO:0000313" key="3">
    <source>
        <dbReference type="EMBL" id="KAK2093130.1"/>
    </source>
</evidence>
<dbReference type="Proteomes" id="UP001266305">
    <property type="component" value="Unassembled WGS sequence"/>
</dbReference>
<evidence type="ECO:0000256" key="1">
    <source>
        <dbReference type="SAM" id="MobiDB-lite"/>
    </source>
</evidence>
<evidence type="ECO:0000313" key="4">
    <source>
        <dbReference type="Proteomes" id="UP001266305"/>
    </source>
</evidence>